<dbReference type="InterPro" id="IPR032710">
    <property type="entry name" value="NTF2-like_dom_sf"/>
</dbReference>
<dbReference type="InterPro" id="IPR052704">
    <property type="entry name" value="ECF_Sigma-70_Domain"/>
</dbReference>
<dbReference type="NCBIfam" id="TIGR02937">
    <property type="entry name" value="sigma70-ECF"/>
    <property type="match status" value="1"/>
</dbReference>
<dbReference type="PANTHER" id="PTHR30173:SF36">
    <property type="entry name" value="ECF RNA POLYMERASE SIGMA FACTOR SIGJ"/>
    <property type="match status" value="1"/>
</dbReference>
<dbReference type="Pfam" id="PF08281">
    <property type="entry name" value="Sigma70_r4_2"/>
    <property type="match status" value="1"/>
</dbReference>
<dbReference type="SUPFAM" id="SSF88659">
    <property type="entry name" value="Sigma3 and sigma4 domains of RNA polymerase sigma factors"/>
    <property type="match status" value="1"/>
</dbReference>
<dbReference type="InterPro" id="IPR013249">
    <property type="entry name" value="RNA_pol_sigma70_r4_t2"/>
</dbReference>
<evidence type="ECO:0000256" key="5">
    <source>
        <dbReference type="ARBA" id="ARBA00023163"/>
    </source>
</evidence>
<evidence type="ECO:0000259" key="6">
    <source>
        <dbReference type="Pfam" id="PF04542"/>
    </source>
</evidence>
<comment type="subunit">
    <text evidence="2">Interacts transiently with the RNA polymerase catalytic core formed by RpoA, RpoB, RpoC and RpoZ (2 alpha, 1 beta, 1 beta' and 1 omega subunit) to form the RNA polymerase holoenzyme that can initiate transcription.</text>
</comment>
<dbReference type="RefSeq" id="WP_163818294.1">
    <property type="nucleotide sequence ID" value="NZ_JAAGOB010000004.1"/>
</dbReference>
<dbReference type="GO" id="GO:0016987">
    <property type="term" value="F:sigma factor activity"/>
    <property type="evidence" value="ECO:0007669"/>
    <property type="project" value="UniProtKB-KW"/>
</dbReference>
<evidence type="ECO:0000256" key="4">
    <source>
        <dbReference type="ARBA" id="ARBA00023082"/>
    </source>
</evidence>
<keyword evidence="10" id="KW-1185">Reference proteome</keyword>
<protein>
    <submittedName>
        <fullName evidence="9">Sigma-70 family RNA polymerase sigma factor</fullName>
    </submittedName>
</protein>
<evidence type="ECO:0000256" key="1">
    <source>
        <dbReference type="ARBA" id="ARBA00010641"/>
    </source>
</evidence>
<dbReference type="EMBL" id="JAAGOB010000004">
    <property type="protein sequence ID" value="NED95530.1"/>
    <property type="molecule type" value="Genomic_DNA"/>
</dbReference>
<dbReference type="InterPro" id="IPR007627">
    <property type="entry name" value="RNA_pol_sigma70_r2"/>
</dbReference>
<comment type="similarity">
    <text evidence="1">Belongs to the sigma-70 factor family. ECF subfamily.</text>
</comment>
<keyword evidence="3" id="KW-0805">Transcription regulation</keyword>
<reference evidence="9 10" key="1">
    <citation type="submission" date="2020-02" db="EMBL/GenBank/DDBJ databases">
        <authorList>
            <person name="Li X.-J."/>
            <person name="Feng X.-M."/>
        </authorList>
    </citation>
    <scope>NUCLEOTIDE SEQUENCE [LARGE SCALE GENOMIC DNA]</scope>
    <source>
        <strain evidence="9 10">CGMCC 4.7225</strain>
    </source>
</reference>
<dbReference type="InterPro" id="IPR037401">
    <property type="entry name" value="SnoaL-like"/>
</dbReference>
<dbReference type="GO" id="GO:0006352">
    <property type="term" value="P:DNA-templated transcription initiation"/>
    <property type="evidence" value="ECO:0007669"/>
    <property type="project" value="InterPro"/>
</dbReference>
<dbReference type="InterPro" id="IPR036388">
    <property type="entry name" value="WH-like_DNA-bd_sf"/>
</dbReference>
<accession>A0A6N9YKT5</accession>
<dbReference type="Gene3D" id="1.10.1740.10">
    <property type="match status" value="1"/>
</dbReference>
<dbReference type="GO" id="GO:0003677">
    <property type="term" value="F:DNA binding"/>
    <property type="evidence" value="ECO:0007669"/>
    <property type="project" value="InterPro"/>
</dbReference>
<dbReference type="Pfam" id="PF12680">
    <property type="entry name" value="SnoaL_2"/>
    <property type="match status" value="1"/>
</dbReference>
<proteinExistence type="inferred from homology"/>
<evidence type="ECO:0000313" key="9">
    <source>
        <dbReference type="EMBL" id="NED95530.1"/>
    </source>
</evidence>
<evidence type="ECO:0000259" key="7">
    <source>
        <dbReference type="Pfam" id="PF08281"/>
    </source>
</evidence>
<dbReference type="PANTHER" id="PTHR30173">
    <property type="entry name" value="SIGMA 19 FACTOR"/>
    <property type="match status" value="1"/>
</dbReference>
<dbReference type="SUPFAM" id="SSF54427">
    <property type="entry name" value="NTF2-like"/>
    <property type="match status" value="1"/>
</dbReference>
<keyword evidence="5" id="KW-0804">Transcription</keyword>
<dbReference type="InterPro" id="IPR013324">
    <property type="entry name" value="RNA_pol_sigma_r3/r4-like"/>
</dbReference>
<dbReference type="NCBIfam" id="NF007214">
    <property type="entry name" value="PRK09636.1"/>
    <property type="match status" value="1"/>
</dbReference>
<evidence type="ECO:0000313" key="10">
    <source>
        <dbReference type="Proteomes" id="UP000469185"/>
    </source>
</evidence>
<feature type="domain" description="RNA polymerase sigma-70 region 2" evidence="6">
    <location>
        <begin position="21"/>
        <end position="83"/>
    </location>
</feature>
<feature type="domain" description="SnoaL-like" evidence="8">
    <location>
        <begin position="186"/>
        <end position="268"/>
    </location>
</feature>
<organism evidence="9 10">
    <name type="scientific">Phytoactinopolyspora alkaliphila</name>
    <dbReference type="NCBI Taxonomy" id="1783498"/>
    <lineage>
        <taxon>Bacteria</taxon>
        <taxon>Bacillati</taxon>
        <taxon>Actinomycetota</taxon>
        <taxon>Actinomycetes</taxon>
        <taxon>Jiangellales</taxon>
        <taxon>Jiangellaceae</taxon>
        <taxon>Phytoactinopolyspora</taxon>
    </lineage>
</organism>
<dbReference type="InterPro" id="IPR013325">
    <property type="entry name" value="RNA_pol_sigma_r2"/>
</dbReference>
<dbReference type="Gene3D" id="3.10.450.50">
    <property type="match status" value="1"/>
</dbReference>
<keyword evidence="4" id="KW-0731">Sigma factor</keyword>
<feature type="domain" description="RNA polymerase sigma factor 70 region 4 type 2" evidence="7">
    <location>
        <begin position="116"/>
        <end position="166"/>
    </location>
</feature>
<dbReference type="AlphaFoldDB" id="A0A6N9YKT5"/>
<dbReference type="Gene3D" id="1.10.10.10">
    <property type="entry name" value="Winged helix-like DNA-binding domain superfamily/Winged helix DNA-binding domain"/>
    <property type="match status" value="1"/>
</dbReference>
<evidence type="ECO:0000256" key="2">
    <source>
        <dbReference type="ARBA" id="ARBA00011344"/>
    </source>
</evidence>
<dbReference type="Proteomes" id="UP000469185">
    <property type="component" value="Unassembled WGS sequence"/>
</dbReference>
<evidence type="ECO:0000259" key="8">
    <source>
        <dbReference type="Pfam" id="PF12680"/>
    </source>
</evidence>
<sequence length="311" mass="34012">MDEMPPKDDDALDAATRDLAEHRELLFSIGYNILGTVADTEDVLQETWLSWAGADRASVDNVRAYLVRITVNEAMSRLRRMRRMRETYVGPWLPEPLISAGDASDEAVRTESVSIALMVVLETLTPLERAVFVLREAFGYGHPEIAEILGRSPAAVRQLAHRAREHVHARRPRTEVDEGSRRAVTERFLAAAAGGDLTALMDVLAPDVELRTDTGGKVRAARQVMVGRDKVARLFASDRVFGELSELTVGHVVVNGEPAVALLHPDGSLHSVGVIEVSEDGRHVCGIYGVINPDKLRRIAGRVWSTSGGAV</sequence>
<name>A0A6N9YKT5_9ACTN</name>
<dbReference type="SUPFAM" id="SSF88946">
    <property type="entry name" value="Sigma2 domain of RNA polymerase sigma factors"/>
    <property type="match status" value="1"/>
</dbReference>
<dbReference type="CDD" id="cd06171">
    <property type="entry name" value="Sigma70_r4"/>
    <property type="match status" value="1"/>
</dbReference>
<comment type="caution">
    <text evidence="9">The sequence shown here is derived from an EMBL/GenBank/DDBJ whole genome shotgun (WGS) entry which is preliminary data.</text>
</comment>
<dbReference type="Pfam" id="PF04542">
    <property type="entry name" value="Sigma70_r2"/>
    <property type="match status" value="1"/>
</dbReference>
<dbReference type="InterPro" id="IPR014284">
    <property type="entry name" value="RNA_pol_sigma-70_dom"/>
</dbReference>
<gene>
    <name evidence="9" type="ORF">G1H11_09410</name>
</gene>
<evidence type="ECO:0000256" key="3">
    <source>
        <dbReference type="ARBA" id="ARBA00023015"/>
    </source>
</evidence>